<dbReference type="AlphaFoldDB" id="A0A917I8K2"/>
<keyword evidence="3" id="KW-1185">Reference proteome</keyword>
<dbReference type="PRINTS" id="PR00081">
    <property type="entry name" value="GDHRDH"/>
</dbReference>
<evidence type="ECO:0000313" key="3">
    <source>
        <dbReference type="Proteomes" id="UP000603912"/>
    </source>
</evidence>
<dbReference type="FunFam" id="3.40.50.720:FF:000084">
    <property type="entry name" value="Short-chain dehydrogenase reductase"/>
    <property type="match status" value="1"/>
</dbReference>
<dbReference type="CDD" id="cd05233">
    <property type="entry name" value="SDR_c"/>
    <property type="match status" value="1"/>
</dbReference>
<reference evidence="2" key="1">
    <citation type="journal article" date="2014" name="Int. J. Syst. Evol. Microbiol.">
        <title>Complete genome sequence of Corynebacterium casei LMG S-19264T (=DSM 44701T), isolated from a smear-ripened cheese.</title>
        <authorList>
            <consortium name="US DOE Joint Genome Institute (JGI-PGF)"/>
            <person name="Walter F."/>
            <person name="Albersmeier A."/>
            <person name="Kalinowski J."/>
            <person name="Ruckert C."/>
        </authorList>
    </citation>
    <scope>NUCLEOTIDE SEQUENCE</scope>
    <source>
        <strain evidence="2">CGMCC 1.12214</strain>
    </source>
</reference>
<dbReference type="SUPFAM" id="SSF51735">
    <property type="entry name" value="NAD(P)-binding Rossmann-fold domains"/>
    <property type="match status" value="1"/>
</dbReference>
<comment type="caution">
    <text evidence="2">The sequence shown here is derived from an EMBL/GenBank/DDBJ whole genome shotgun (WGS) entry which is preliminary data.</text>
</comment>
<gene>
    <name evidence="2" type="ORF">GCM10007036_23390</name>
</gene>
<dbReference type="PRINTS" id="PR00080">
    <property type="entry name" value="SDRFAMILY"/>
</dbReference>
<dbReference type="InterPro" id="IPR002347">
    <property type="entry name" value="SDR_fam"/>
</dbReference>
<accession>A0A917I8K2</accession>
<dbReference type="PANTHER" id="PTHR42760">
    <property type="entry name" value="SHORT-CHAIN DEHYDROGENASES/REDUCTASES FAMILY MEMBER"/>
    <property type="match status" value="1"/>
</dbReference>
<reference evidence="2" key="2">
    <citation type="submission" date="2020-09" db="EMBL/GenBank/DDBJ databases">
        <authorList>
            <person name="Sun Q."/>
            <person name="Zhou Y."/>
        </authorList>
    </citation>
    <scope>NUCLEOTIDE SEQUENCE</scope>
    <source>
        <strain evidence="2">CGMCC 1.12214</strain>
    </source>
</reference>
<dbReference type="NCBIfam" id="NF009466">
    <property type="entry name" value="PRK12826.1-2"/>
    <property type="match status" value="1"/>
</dbReference>
<dbReference type="RefSeq" id="WP_188517951.1">
    <property type="nucleotide sequence ID" value="NZ_BMES01000002.1"/>
</dbReference>
<proteinExistence type="inferred from homology"/>
<name>A0A917I8K2_9HYPH</name>
<evidence type="ECO:0000256" key="1">
    <source>
        <dbReference type="ARBA" id="ARBA00006484"/>
    </source>
</evidence>
<dbReference type="Pfam" id="PF13561">
    <property type="entry name" value="adh_short_C2"/>
    <property type="match status" value="1"/>
</dbReference>
<evidence type="ECO:0000313" key="2">
    <source>
        <dbReference type="EMBL" id="GGH20067.1"/>
    </source>
</evidence>
<dbReference type="InterPro" id="IPR020904">
    <property type="entry name" value="Sc_DH/Rdtase_CS"/>
</dbReference>
<organism evidence="2 3">
    <name type="scientific">Alsobacter metallidurans</name>
    <dbReference type="NCBI Taxonomy" id="340221"/>
    <lineage>
        <taxon>Bacteria</taxon>
        <taxon>Pseudomonadati</taxon>
        <taxon>Pseudomonadota</taxon>
        <taxon>Alphaproteobacteria</taxon>
        <taxon>Hyphomicrobiales</taxon>
        <taxon>Alsobacteraceae</taxon>
        <taxon>Alsobacter</taxon>
    </lineage>
</organism>
<sequence length="258" mass="27221">MDLGISGLRVLVTAGASGIGLEIARAFVREGARVHVCDVDEAALGMLRTTDPVLTWSVCDVADRASVARLFDEALAALGGLDTLVNNAGIAGPTGKVDEIHPEDWDRCIAVCLTGQFNCARLAAPYLRRSQNGSIVNLSSLAGRLGFSMRSPYAAAKWGVIGFTKSLAIELGGDGVRVNAILPGLVAGDRQRRVLEAKAQQRGIGCAEMEAIAFSYTSIKEYVTPQQLADQIVFLSSPRGRTISGQAISICGDTQMLA</sequence>
<dbReference type="Gene3D" id="3.40.50.720">
    <property type="entry name" value="NAD(P)-binding Rossmann-like Domain"/>
    <property type="match status" value="1"/>
</dbReference>
<protein>
    <submittedName>
        <fullName evidence="2">Short-chain dehydrogenase/reductase</fullName>
    </submittedName>
</protein>
<dbReference type="EMBL" id="BMES01000002">
    <property type="protein sequence ID" value="GGH20067.1"/>
    <property type="molecule type" value="Genomic_DNA"/>
</dbReference>
<dbReference type="GO" id="GO:0016616">
    <property type="term" value="F:oxidoreductase activity, acting on the CH-OH group of donors, NAD or NADP as acceptor"/>
    <property type="evidence" value="ECO:0007669"/>
    <property type="project" value="TreeGrafter"/>
</dbReference>
<dbReference type="Proteomes" id="UP000603912">
    <property type="component" value="Unassembled WGS sequence"/>
</dbReference>
<dbReference type="PROSITE" id="PS00061">
    <property type="entry name" value="ADH_SHORT"/>
    <property type="match status" value="1"/>
</dbReference>
<dbReference type="InterPro" id="IPR036291">
    <property type="entry name" value="NAD(P)-bd_dom_sf"/>
</dbReference>
<comment type="similarity">
    <text evidence="1">Belongs to the short-chain dehydrogenases/reductases (SDR) family.</text>
</comment>